<gene>
    <name evidence="14" type="ORF">HF086_013401</name>
</gene>
<dbReference type="PRINTS" id="PR00252">
    <property type="entry name" value="NRIONCHANNEL"/>
</dbReference>
<dbReference type="Gene3D" id="2.70.170.10">
    <property type="entry name" value="Neurotransmitter-gated ion-channel ligand-binding domain"/>
    <property type="match status" value="1"/>
</dbReference>
<feature type="transmembrane region" description="Helical" evidence="11">
    <location>
        <begin position="339"/>
        <end position="362"/>
    </location>
</feature>
<proteinExistence type="inferred from homology"/>
<feature type="transmembrane region" description="Helical" evidence="11">
    <location>
        <begin position="282"/>
        <end position="300"/>
    </location>
</feature>
<evidence type="ECO:0000259" key="13">
    <source>
        <dbReference type="Pfam" id="PF02932"/>
    </source>
</evidence>
<comment type="subcellular location">
    <subcellularLocation>
        <location evidence="2">Cell membrane</location>
    </subcellularLocation>
    <subcellularLocation>
        <location evidence="1">Membrane</location>
        <topology evidence="1">Multi-pass membrane protein</topology>
    </subcellularLocation>
</comment>
<dbReference type="InterPro" id="IPR006029">
    <property type="entry name" value="Neurotrans-gated_channel_TM"/>
</dbReference>
<dbReference type="PROSITE" id="PS00236">
    <property type="entry name" value="NEUROTR_ION_CHANNEL"/>
    <property type="match status" value="1"/>
</dbReference>
<evidence type="ECO:0000256" key="5">
    <source>
        <dbReference type="ARBA" id="ARBA00022692"/>
    </source>
</evidence>
<evidence type="ECO:0000256" key="2">
    <source>
        <dbReference type="ARBA" id="ARBA00004236"/>
    </source>
</evidence>
<dbReference type="EMBL" id="JACEFF010000432">
    <property type="protein sequence ID" value="KAH9637915.1"/>
    <property type="molecule type" value="Genomic_DNA"/>
</dbReference>
<evidence type="ECO:0000313" key="14">
    <source>
        <dbReference type="EMBL" id="KAH9637915.1"/>
    </source>
</evidence>
<sequence length="534" mass="60174">MDQHVYDIPKSYNRNIPPDKNTTVYVGVNVNRVSGVDENKEEITLDVFLQVSWADSRLHVPPNMPFIDLPWEFRALIWTPDLYIWQLQTMRILSVLQEMASLRLYSNRTVSVSIGATITIKCEMDFVLYPLDVQNCAIDFSSYKYTTQDVRFEWREVAPWLGIGPVGSEQRSQFRLPKYVVTFVTDKSNHIRNFGEGKCIFIALRLCLRLVTNYVPINANVLLLYAGMSPALLGADDRDRDGSIRLQYGACICLFDGVGEHSAARLQIKLSRELRSYLLESYLPSSLFVIISWGSFCVIPEIVPGRMVLLVTTLLSLVTMFDTVSTNSPDALELKCIEVWLISCTIFVFLALMEYFVVLFGIRYDKSWSRRRADLRRAASAAQLAPPPLHINHSQVRIHAPPTLMSLAHASHRDTNAPDLPSQRLSTPVTGTPQGGMFSPTLSVEDDGFKQQMEHQTIQRDSPILESMPSGGGGPSGAVARLRQAVDRAVLFCGAQHGALDKFALMVFPMCFCLFTVIYWTTYLSEAHRASRLK</sequence>
<keyword evidence="3 11" id="KW-0813">Transport</keyword>
<dbReference type="InterPro" id="IPR038050">
    <property type="entry name" value="Neuro_actylchol_rec"/>
</dbReference>
<dbReference type="Gene3D" id="1.20.58.390">
    <property type="entry name" value="Neurotransmitter-gated ion-channel transmembrane domain"/>
    <property type="match status" value="1"/>
</dbReference>
<protein>
    <submittedName>
        <fullName evidence="14">Uncharacterized protein</fullName>
    </submittedName>
</protein>
<keyword evidence="6" id="KW-0732">Signal</keyword>
<dbReference type="GO" id="GO:0004888">
    <property type="term" value="F:transmembrane signaling receptor activity"/>
    <property type="evidence" value="ECO:0007669"/>
    <property type="project" value="InterPro"/>
</dbReference>
<dbReference type="GO" id="GO:0005254">
    <property type="term" value="F:chloride channel activity"/>
    <property type="evidence" value="ECO:0007669"/>
    <property type="project" value="UniProtKB-ARBA"/>
</dbReference>
<evidence type="ECO:0000256" key="8">
    <source>
        <dbReference type="ARBA" id="ARBA00023065"/>
    </source>
</evidence>
<feature type="transmembrane region" description="Helical" evidence="11">
    <location>
        <begin position="503"/>
        <end position="522"/>
    </location>
</feature>
<dbReference type="PANTHER" id="PTHR18945">
    <property type="entry name" value="NEUROTRANSMITTER GATED ION CHANNEL"/>
    <property type="match status" value="1"/>
</dbReference>
<dbReference type="InterPro" id="IPR006202">
    <property type="entry name" value="Neur_chan_lig-bd"/>
</dbReference>
<dbReference type="Pfam" id="PF02932">
    <property type="entry name" value="Neur_chan_memb"/>
    <property type="match status" value="1"/>
</dbReference>
<comment type="caution">
    <text evidence="14">The sequence shown here is derived from an EMBL/GenBank/DDBJ whole genome shotgun (WGS) entry which is preliminary data.</text>
</comment>
<dbReference type="GO" id="GO:0005886">
    <property type="term" value="C:plasma membrane"/>
    <property type="evidence" value="ECO:0007669"/>
    <property type="project" value="UniProtKB-SubCell"/>
</dbReference>
<organism evidence="14 15">
    <name type="scientific">Spodoptera exigua</name>
    <name type="common">Beet armyworm</name>
    <name type="synonym">Noctua fulgens</name>
    <dbReference type="NCBI Taxonomy" id="7107"/>
    <lineage>
        <taxon>Eukaryota</taxon>
        <taxon>Metazoa</taxon>
        <taxon>Ecdysozoa</taxon>
        <taxon>Arthropoda</taxon>
        <taxon>Hexapoda</taxon>
        <taxon>Insecta</taxon>
        <taxon>Pterygota</taxon>
        <taxon>Neoptera</taxon>
        <taxon>Endopterygota</taxon>
        <taxon>Lepidoptera</taxon>
        <taxon>Glossata</taxon>
        <taxon>Ditrysia</taxon>
        <taxon>Noctuoidea</taxon>
        <taxon>Noctuidae</taxon>
        <taxon>Amphipyrinae</taxon>
        <taxon>Spodoptera</taxon>
    </lineage>
</organism>
<dbReference type="Pfam" id="PF02931">
    <property type="entry name" value="Neur_chan_LBD"/>
    <property type="match status" value="1"/>
</dbReference>
<dbReference type="GO" id="GO:0099095">
    <property type="term" value="F:ligand-gated monoatomic anion channel activity"/>
    <property type="evidence" value="ECO:0007669"/>
    <property type="project" value="UniProtKB-ARBA"/>
</dbReference>
<dbReference type="InterPro" id="IPR036734">
    <property type="entry name" value="Neur_chan_lig-bd_sf"/>
</dbReference>
<keyword evidence="4" id="KW-1003">Cell membrane</keyword>
<keyword evidence="7 11" id="KW-1133">Transmembrane helix</keyword>
<keyword evidence="5 11" id="KW-0812">Transmembrane</keyword>
<dbReference type="SUPFAM" id="SSF90112">
    <property type="entry name" value="Neurotransmitter-gated ion-channel transmembrane pore"/>
    <property type="match status" value="1"/>
</dbReference>
<dbReference type="PRINTS" id="PR00253">
    <property type="entry name" value="GABAARECEPTR"/>
</dbReference>
<evidence type="ECO:0000256" key="3">
    <source>
        <dbReference type="ARBA" id="ARBA00022448"/>
    </source>
</evidence>
<dbReference type="InterPro" id="IPR018000">
    <property type="entry name" value="Neurotransmitter_ion_chnl_CS"/>
</dbReference>
<evidence type="ECO:0000256" key="6">
    <source>
        <dbReference type="ARBA" id="ARBA00022729"/>
    </source>
</evidence>
<evidence type="ECO:0000259" key="12">
    <source>
        <dbReference type="Pfam" id="PF02931"/>
    </source>
</evidence>
<keyword evidence="9 11" id="KW-0472">Membrane</keyword>
<accession>A0A922MIM3</accession>
<evidence type="ECO:0000256" key="1">
    <source>
        <dbReference type="ARBA" id="ARBA00004141"/>
    </source>
</evidence>
<evidence type="ECO:0000256" key="11">
    <source>
        <dbReference type="RuleBase" id="RU000687"/>
    </source>
</evidence>
<evidence type="ECO:0000313" key="15">
    <source>
        <dbReference type="Proteomes" id="UP000814243"/>
    </source>
</evidence>
<feature type="domain" description="Neurotransmitter-gated ion-channel transmembrane" evidence="13">
    <location>
        <begin position="282"/>
        <end position="520"/>
    </location>
</feature>
<keyword evidence="10 11" id="KW-0407">Ion channel</keyword>
<dbReference type="AlphaFoldDB" id="A0A922MIM3"/>
<dbReference type="Proteomes" id="UP000814243">
    <property type="component" value="Unassembled WGS sequence"/>
</dbReference>
<evidence type="ECO:0000256" key="4">
    <source>
        <dbReference type="ARBA" id="ARBA00022475"/>
    </source>
</evidence>
<comment type="similarity">
    <text evidence="11">Belongs to the ligand-gated ion channel (TC 1.A.9) family.</text>
</comment>
<dbReference type="InterPro" id="IPR036719">
    <property type="entry name" value="Neuro-gated_channel_TM_sf"/>
</dbReference>
<feature type="transmembrane region" description="Helical" evidence="11">
    <location>
        <begin position="307"/>
        <end position="327"/>
    </location>
</feature>
<dbReference type="InterPro" id="IPR006028">
    <property type="entry name" value="GABAA/Glycine_rcpt"/>
</dbReference>
<feature type="domain" description="Neurotransmitter-gated ion-channel ligand-binding" evidence="12">
    <location>
        <begin position="7"/>
        <end position="182"/>
    </location>
</feature>
<evidence type="ECO:0000256" key="7">
    <source>
        <dbReference type="ARBA" id="ARBA00022989"/>
    </source>
</evidence>
<dbReference type="GO" id="GO:0005230">
    <property type="term" value="F:extracellular ligand-gated monoatomic ion channel activity"/>
    <property type="evidence" value="ECO:0007669"/>
    <property type="project" value="InterPro"/>
</dbReference>
<keyword evidence="8 11" id="KW-0406">Ion transport</keyword>
<name>A0A922MIM3_SPOEX</name>
<dbReference type="SUPFAM" id="SSF63712">
    <property type="entry name" value="Nicotinic receptor ligand binding domain-like"/>
    <property type="match status" value="1"/>
</dbReference>
<dbReference type="InterPro" id="IPR006201">
    <property type="entry name" value="Neur_channel"/>
</dbReference>
<evidence type="ECO:0000256" key="9">
    <source>
        <dbReference type="ARBA" id="ARBA00023136"/>
    </source>
</evidence>
<evidence type="ECO:0000256" key="10">
    <source>
        <dbReference type="ARBA" id="ARBA00023303"/>
    </source>
</evidence>
<reference evidence="14" key="1">
    <citation type="journal article" date="2021" name="G3 (Bethesda)">
        <title>Genome and transcriptome analysis of the beet armyworm Spodoptera exigua reveals targets for pest control. .</title>
        <authorList>
            <person name="Simon S."/>
            <person name="Breeschoten T."/>
            <person name="Jansen H.J."/>
            <person name="Dirks R.P."/>
            <person name="Schranz M.E."/>
            <person name="Ros V.I.D."/>
        </authorList>
    </citation>
    <scope>NUCLEOTIDE SEQUENCE</scope>
    <source>
        <strain evidence="14">TB_SE_WUR_2020</strain>
    </source>
</reference>